<protein>
    <recommendedName>
        <fullName evidence="5">DJ-1/PfpI domain-containing protein</fullName>
    </recommendedName>
</protein>
<dbReference type="Pfam" id="PF17124">
    <property type="entry name" value="ThiJ_like"/>
    <property type="match status" value="1"/>
</dbReference>
<dbReference type="Proteomes" id="UP000321429">
    <property type="component" value="Unassembled WGS sequence"/>
</dbReference>
<dbReference type="PANTHER" id="PTHR43068">
    <property type="entry name" value="SLR1854 PROTEIN"/>
    <property type="match status" value="1"/>
</dbReference>
<dbReference type="Gene3D" id="3.40.50.880">
    <property type="match status" value="1"/>
</dbReference>
<dbReference type="PANTHER" id="PTHR43068:SF1">
    <property type="entry name" value="SLR1854 PROTEIN"/>
    <property type="match status" value="1"/>
</dbReference>
<sequence>MNVLIPIPTYGFDPTEAAIPWQYLTTHHVSVTFATPAGTPAAADARLLTGKGFGPFKQLLMADKAARTAYQQMIQSSAFTHPLSYDNIDSADFSALLLPGGHDKAIKEYLESSILRQQIVNFFAEDKLVGAICHGTVAAARAIDPQTHQSVLANFRTTSLLKIQELGAYYLTCLWLGTYYRTYPQTVADEVQASLTDASRQYRHGHHPFTRDTADKTNTSLVTVDQNYVSARWPGDAHRFAQVFYDQLINQ</sequence>
<dbReference type="Proteomes" id="UP000051139">
    <property type="component" value="Unassembled WGS sequence"/>
</dbReference>
<dbReference type="EMBL" id="JQCB01000001">
    <property type="protein sequence ID" value="KRN97318.1"/>
    <property type="molecule type" value="Genomic_DNA"/>
</dbReference>
<evidence type="ECO:0008006" key="5">
    <source>
        <dbReference type="Google" id="ProtNLM"/>
    </source>
</evidence>
<name>A0A0R2LC56_9LACO</name>
<dbReference type="STRING" id="348151.IV55_GL000246"/>
<dbReference type="RefSeq" id="WP_057808572.1">
    <property type="nucleotide sequence ID" value="NZ_BJUD01000036.1"/>
</dbReference>
<dbReference type="AlphaFoldDB" id="A0A0R2LC56"/>
<evidence type="ECO:0000313" key="1">
    <source>
        <dbReference type="EMBL" id="GEK29171.1"/>
    </source>
</evidence>
<keyword evidence="3" id="KW-1185">Reference proteome</keyword>
<dbReference type="InterPro" id="IPR029062">
    <property type="entry name" value="Class_I_gatase-like"/>
</dbReference>
<dbReference type="PATRIC" id="fig|348151.3.peg.251"/>
<evidence type="ECO:0000313" key="2">
    <source>
        <dbReference type="EMBL" id="KRN97318.1"/>
    </source>
</evidence>
<dbReference type="InterPro" id="IPR032633">
    <property type="entry name" value="ThiJ-like"/>
</dbReference>
<dbReference type="SUPFAM" id="SSF52317">
    <property type="entry name" value="Class I glutamine amidotransferase-like"/>
    <property type="match status" value="1"/>
</dbReference>
<reference evidence="2 3" key="1">
    <citation type="journal article" date="2015" name="Genome Announc.">
        <title>Expanding the biotechnology potential of lactobacilli through comparative genomics of 213 strains and associated genera.</title>
        <authorList>
            <person name="Sun Z."/>
            <person name="Harris H.M."/>
            <person name="McCann A."/>
            <person name="Guo C."/>
            <person name="Argimon S."/>
            <person name="Zhang W."/>
            <person name="Yang X."/>
            <person name="Jeffery I.B."/>
            <person name="Cooney J.C."/>
            <person name="Kagawa T.F."/>
            <person name="Liu W."/>
            <person name="Song Y."/>
            <person name="Salvetti E."/>
            <person name="Wrobel A."/>
            <person name="Rasinkangas P."/>
            <person name="Parkhill J."/>
            <person name="Rea M.C."/>
            <person name="O'Sullivan O."/>
            <person name="Ritari J."/>
            <person name="Douillard F.P."/>
            <person name="Paul Ross R."/>
            <person name="Yang R."/>
            <person name="Briner A.E."/>
            <person name="Felis G.E."/>
            <person name="de Vos W.M."/>
            <person name="Barrangou R."/>
            <person name="Klaenhammer T.R."/>
            <person name="Caufield P.W."/>
            <person name="Cui Y."/>
            <person name="Zhang H."/>
            <person name="O'Toole P.W."/>
        </authorList>
    </citation>
    <scope>NUCLEOTIDE SEQUENCE [LARGE SCALE GENOMIC DNA]</scope>
    <source>
        <strain evidence="2 3">DSM 22696</strain>
    </source>
</reference>
<evidence type="ECO:0000313" key="3">
    <source>
        <dbReference type="Proteomes" id="UP000051139"/>
    </source>
</evidence>
<gene>
    <name evidence="2" type="ORF">IV55_GL000246</name>
    <name evidence="1" type="ORF">LSI01_14820</name>
</gene>
<proteinExistence type="predicted"/>
<organism evidence="2 3">
    <name type="scientific">Furfurilactobacillus siliginis</name>
    <dbReference type="NCBI Taxonomy" id="348151"/>
    <lineage>
        <taxon>Bacteria</taxon>
        <taxon>Bacillati</taxon>
        <taxon>Bacillota</taxon>
        <taxon>Bacilli</taxon>
        <taxon>Lactobacillales</taxon>
        <taxon>Lactobacillaceae</taxon>
        <taxon>Furfurilactobacillus</taxon>
    </lineage>
</organism>
<accession>A0A0R2LC56</accession>
<reference evidence="1 4" key="2">
    <citation type="submission" date="2019-07" db="EMBL/GenBank/DDBJ databases">
        <title>Whole genome shotgun sequence of Lactobacillus siliginis NBRC 101315.</title>
        <authorList>
            <person name="Hosoyama A."/>
            <person name="Uohara A."/>
            <person name="Ohji S."/>
            <person name="Ichikawa N."/>
        </authorList>
    </citation>
    <scope>NUCLEOTIDE SEQUENCE [LARGE SCALE GENOMIC DNA]</scope>
    <source>
        <strain evidence="1 4">NBRC 101315</strain>
    </source>
</reference>
<evidence type="ECO:0000313" key="4">
    <source>
        <dbReference type="Proteomes" id="UP000321429"/>
    </source>
</evidence>
<dbReference type="EMBL" id="BJUD01000036">
    <property type="protein sequence ID" value="GEK29171.1"/>
    <property type="molecule type" value="Genomic_DNA"/>
</dbReference>
<dbReference type="OrthoDB" id="9792284at2"/>
<comment type="caution">
    <text evidence="2">The sequence shown here is derived from an EMBL/GenBank/DDBJ whole genome shotgun (WGS) entry which is preliminary data.</text>
</comment>